<organism evidence="2 3">
    <name type="scientific">Phytohabitans flavus</name>
    <dbReference type="NCBI Taxonomy" id="1076124"/>
    <lineage>
        <taxon>Bacteria</taxon>
        <taxon>Bacillati</taxon>
        <taxon>Actinomycetota</taxon>
        <taxon>Actinomycetes</taxon>
        <taxon>Micromonosporales</taxon>
        <taxon>Micromonosporaceae</taxon>
    </lineage>
</organism>
<proteinExistence type="predicted"/>
<dbReference type="Proteomes" id="UP000502508">
    <property type="component" value="Chromosome"/>
</dbReference>
<evidence type="ECO:0008006" key="4">
    <source>
        <dbReference type="Google" id="ProtNLM"/>
    </source>
</evidence>
<keyword evidence="1" id="KW-0472">Membrane</keyword>
<dbReference type="AlphaFoldDB" id="A0A6F8XKJ6"/>
<dbReference type="RefSeq" id="WP_173033697.1">
    <property type="nucleotide sequence ID" value="NZ_AP022870.1"/>
</dbReference>
<keyword evidence="1" id="KW-0812">Transmembrane</keyword>
<reference evidence="2 3" key="1">
    <citation type="submission" date="2020-03" db="EMBL/GenBank/DDBJ databases">
        <title>Whole genome shotgun sequence of Phytohabitans flavus NBRC 107702.</title>
        <authorList>
            <person name="Komaki H."/>
            <person name="Tamura T."/>
        </authorList>
    </citation>
    <scope>NUCLEOTIDE SEQUENCE [LARGE SCALE GENOMIC DNA]</scope>
    <source>
        <strain evidence="2 3">NBRC 107702</strain>
    </source>
</reference>
<feature type="transmembrane region" description="Helical" evidence="1">
    <location>
        <begin position="46"/>
        <end position="64"/>
    </location>
</feature>
<evidence type="ECO:0000256" key="1">
    <source>
        <dbReference type="SAM" id="Phobius"/>
    </source>
</evidence>
<dbReference type="KEGG" id="pfla:Pflav_007450"/>
<evidence type="ECO:0000313" key="2">
    <source>
        <dbReference type="EMBL" id="BCB74335.1"/>
    </source>
</evidence>
<keyword evidence="1" id="KW-1133">Transmembrane helix</keyword>
<evidence type="ECO:0000313" key="3">
    <source>
        <dbReference type="Proteomes" id="UP000502508"/>
    </source>
</evidence>
<reference evidence="2 3" key="2">
    <citation type="submission" date="2020-03" db="EMBL/GenBank/DDBJ databases">
        <authorList>
            <person name="Ichikawa N."/>
            <person name="Kimura A."/>
            <person name="Kitahashi Y."/>
            <person name="Uohara A."/>
        </authorList>
    </citation>
    <scope>NUCLEOTIDE SEQUENCE [LARGE SCALE GENOMIC DNA]</scope>
    <source>
        <strain evidence="2 3">NBRC 107702</strain>
    </source>
</reference>
<dbReference type="EMBL" id="AP022870">
    <property type="protein sequence ID" value="BCB74335.1"/>
    <property type="molecule type" value="Genomic_DNA"/>
</dbReference>
<keyword evidence="3" id="KW-1185">Reference proteome</keyword>
<name>A0A6F8XKJ6_9ACTN</name>
<accession>A0A6F8XKJ6</accession>
<gene>
    <name evidence="2" type="ORF">Pflav_007450</name>
</gene>
<sequence>MSSSVTVALITAVAILSAVVWFDRRLLADLAQTSDRNLRHFNRGTWALIIVVSFPIGPMLYLLYAKGGPGRYS</sequence>
<protein>
    <recommendedName>
        <fullName evidence="4">Cardiolipin synthase N-terminal domain-containing protein</fullName>
    </recommendedName>
</protein>